<dbReference type="AlphaFoldDB" id="F4KV03"/>
<evidence type="ECO:0000313" key="1">
    <source>
        <dbReference type="EMBL" id="AEE48179.1"/>
    </source>
</evidence>
<sequence>MNNEILNELIAKKIIPSDDVFDFSGSPFYEEFKDILDFYQKNLLINSTKYDIHPCVIYIKNQFGINARAAKIQDYFIISINMGAIKHLIDVFLMNKELINEESLKEYQELESFLDVPIHVLMHHGAIHFSFYHEMAHLIQKSDYLTLSIYEDADHDSQFFITRHLLEIDADEFSAINVVAHVVDHAEDTFGDNLNESIMQNLIVVLCSSLLLYFLSFQSYKNEPEIYTTKSTHPHPCIRIAWIVITIIDYVNQDLKGRGYDFTLDRKKIGEAMLTFSELIGVKIFGDSTISYFRKLMEENAELISIYLHKISMLKHNDKSMAVSKWNYLAGEYLKKKGAEDEE</sequence>
<gene>
    <name evidence="1" type="ordered locus">Halhy_0267</name>
</gene>
<dbReference type="Proteomes" id="UP000008461">
    <property type="component" value="Chromosome"/>
</dbReference>
<dbReference type="KEGG" id="hhy:Halhy_0267"/>
<keyword evidence="2" id="KW-1185">Reference proteome</keyword>
<protein>
    <submittedName>
        <fullName evidence="1">Uncharacterized protein</fullName>
    </submittedName>
</protein>
<proteinExistence type="predicted"/>
<reference key="2">
    <citation type="submission" date="2011-04" db="EMBL/GenBank/DDBJ databases">
        <title>Complete sequence of chromosome of Haliscomenobacter hydrossis DSM 1100.</title>
        <authorList>
            <consortium name="US DOE Joint Genome Institute (JGI-PGF)"/>
            <person name="Lucas S."/>
            <person name="Han J."/>
            <person name="Lapidus A."/>
            <person name="Bruce D."/>
            <person name="Goodwin L."/>
            <person name="Pitluck S."/>
            <person name="Peters L."/>
            <person name="Kyrpides N."/>
            <person name="Mavromatis K."/>
            <person name="Ivanova N."/>
            <person name="Ovchinnikova G."/>
            <person name="Pagani I."/>
            <person name="Daligault H."/>
            <person name="Detter J.C."/>
            <person name="Han C."/>
            <person name="Land M."/>
            <person name="Hauser L."/>
            <person name="Markowitz V."/>
            <person name="Cheng J.-F."/>
            <person name="Hugenholtz P."/>
            <person name="Woyke T."/>
            <person name="Wu D."/>
            <person name="Verbarg S."/>
            <person name="Frueling A."/>
            <person name="Brambilla E."/>
            <person name="Klenk H.-P."/>
            <person name="Eisen J.A."/>
        </authorList>
    </citation>
    <scope>NUCLEOTIDE SEQUENCE</scope>
    <source>
        <strain>DSM 1100</strain>
    </source>
</reference>
<accession>F4KV03</accession>
<dbReference type="OrthoDB" id="7061679at2"/>
<organism evidence="1 2">
    <name type="scientific">Haliscomenobacter hydrossis (strain ATCC 27775 / DSM 1100 / LMG 10767 / O)</name>
    <dbReference type="NCBI Taxonomy" id="760192"/>
    <lineage>
        <taxon>Bacteria</taxon>
        <taxon>Pseudomonadati</taxon>
        <taxon>Bacteroidota</taxon>
        <taxon>Saprospiria</taxon>
        <taxon>Saprospirales</taxon>
        <taxon>Haliscomenobacteraceae</taxon>
        <taxon>Haliscomenobacter</taxon>
    </lineage>
</organism>
<reference evidence="1 2" key="1">
    <citation type="journal article" date="2011" name="Stand. Genomic Sci.">
        <title>Complete genome sequence of Haliscomenobacter hydrossis type strain (O).</title>
        <authorList>
            <consortium name="US DOE Joint Genome Institute (JGI-PGF)"/>
            <person name="Daligault H."/>
            <person name="Lapidus A."/>
            <person name="Zeytun A."/>
            <person name="Nolan M."/>
            <person name="Lucas S."/>
            <person name="Del Rio T.G."/>
            <person name="Tice H."/>
            <person name="Cheng J.F."/>
            <person name="Tapia R."/>
            <person name="Han C."/>
            <person name="Goodwin L."/>
            <person name="Pitluck S."/>
            <person name="Liolios K."/>
            <person name="Pagani I."/>
            <person name="Ivanova N."/>
            <person name="Huntemann M."/>
            <person name="Mavromatis K."/>
            <person name="Mikhailova N."/>
            <person name="Pati A."/>
            <person name="Chen A."/>
            <person name="Palaniappan K."/>
            <person name="Land M."/>
            <person name="Hauser L."/>
            <person name="Brambilla E.M."/>
            <person name="Rohde M."/>
            <person name="Verbarg S."/>
            <person name="Goker M."/>
            <person name="Bristow J."/>
            <person name="Eisen J.A."/>
            <person name="Markowitz V."/>
            <person name="Hugenholtz P."/>
            <person name="Kyrpides N.C."/>
            <person name="Klenk H.P."/>
            <person name="Woyke T."/>
        </authorList>
    </citation>
    <scope>NUCLEOTIDE SEQUENCE [LARGE SCALE GENOMIC DNA]</scope>
    <source>
        <strain evidence="2">ATCC 27775 / DSM 1100 / LMG 10767 / O</strain>
    </source>
</reference>
<dbReference type="RefSeq" id="WP_013762743.1">
    <property type="nucleotide sequence ID" value="NC_015510.1"/>
</dbReference>
<dbReference type="HOGENOM" id="CLU_823137_0_0_10"/>
<evidence type="ECO:0000313" key="2">
    <source>
        <dbReference type="Proteomes" id="UP000008461"/>
    </source>
</evidence>
<name>F4KV03_HALH1</name>
<dbReference type="eggNOG" id="ENOG5032HKI">
    <property type="taxonomic scope" value="Bacteria"/>
</dbReference>
<dbReference type="EMBL" id="CP002691">
    <property type="protein sequence ID" value="AEE48179.1"/>
    <property type="molecule type" value="Genomic_DNA"/>
</dbReference>